<organism evidence="2 3">
    <name type="scientific">Kolteria novifilia</name>
    <dbReference type="NCBI Taxonomy" id="2527975"/>
    <lineage>
        <taxon>Bacteria</taxon>
        <taxon>Pseudomonadati</taxon>
        <taxon>Planctomycetota</taxon>
        <taxon>Planctomycetia</taxon>
        <taxon>Kolteriales</taxon>
        <taxon>Kolteriaceae</taxon>
        <taxon>Kolteria</taxon>
    </lineage>
</organism>
<keyword evidence="1" id="KW-0472">Membrane</keyword>
<evidence type="ECO:0000256" key="1">
    <source>
        <dbReference type="SAM" id="Phobius"/>
    </source>
</evidence>
<feature type="transmembrane region" description="Helical" evidence="1">
    <location>
        <begin position="40"/>
        <end position="61"/>
    </location>
</feature>
<protein>
    <submittedName>
        <fullName evidence="2">Uncharacterized protein</fullName>
    </submittedName>
</protein>
<dbReference type="Proteomes" id="UP000317093">
    <property type="component" value="Chromosome"/>
</dbReference>
<evidence type="ECO:0000313" key="3">
    <source>
        <dbReference type="Proteomes" id="UP000317093"/>
    </source>
</evidence>
<feature type="transmembrane region" description="Helical" evidence="1">
    <location>
        <begin position="6"/>
        <end position="28"/>
    </location>
</feature>
<accession>A0A518B2L1</accession>
<reference evidence="2 3" key="1">
    <citation type="submission" date="2019-02" db="EMBL/GenBank/DDBJ databases">
        <title>Deep-cultivation of Planctomycetes and their phenomic and genomic characterization uncovers novel biology.</title>
        <authorList>
            <person name="Wiegand S."/>
            <person name="Jogler M."/>
            <person name="Boedeker C."/>
            <person name="Pinto D."/>
            <person name="Vollmers J."/>
            <person name="Rivas-Marin E."/>
            <person name="Kohn T."/>
            <person name="Peeters S.H."/>
            <person name="Heuer A."/>
            <person name="Rast P."/>
            <person name="Oberbeckmann S."/>
            <person name="Bunk B."/>
            <person name="Jeske O."/>
            <person name="Meyerdierks A."/>
            <person name="Storesund J.E."/>
            <person name="Kallscheuer N."/>
            <person name="Luecker S."/>
            <person name="Lage O.M."/>
            <person name="Pohl T."/>
            <person name="Merkel B.J."/>
            <person name="Hornburger P."/>
            <person name="Mueller R.-W."/>
            <person name="Bruemmer F."/>
            <person name="Labrenz M."/>
            <person name="Spormann A.M."/>
            <person name="Op den Camp H."/>
            <person name="Overmann J."/>
            <person name="Amann R."/>
            <person name="Jetten M.S.M."/>
            <person name="Mascher T."/>
            <person name="Medema M.H."/>
            <person name="Devos D.P."/>
            <person name="Kaster A.-K."/>
            <person name="Ovreas L."/>
            <person name="Rohde M."/>
            <person name="Galperin M.Y."/>
            <person name="Jogler C."/>
        </authorList>
    </citation>
    <scope>NUCLEOTIDE SEQUENCE [LARGE SCALE GENOMIC DNA]</scope>
    <source>
        <strain evidence="2 3">Pan216</strain>
    </source>
</reference>
<feature type="transmembrane region" description="Helical" evidence="1">
    <location>
        <begin position="67"/>
        <end position="86"/>
    </location>
</feature>
<dbReference type="KEGG" id="knv:Pan216_20360"/>
<keyword evidence="1" id="KW-0812">Transmembrane</keyword>
<feature type="transmembrane region" description="Helical" evidence="1">
    <location>
        <begin position="107"/>
        <end position="129"/>
    </location>
</feature>
<dbReference type="AlphaFoldDB" id="A0A518B2L1"/>
<gene>
    <name evidence="2" type="ORF">Pan216_20360</name>
</gene>
<name>A0A518B2L1_9BACT</name>
<keyword evidence="3" id="KW-1185">Reference proteome</keyword>
<keyword evidence="1" id="KW-1133">Transmembrane helix</keyword>
<proteinExistence type="predicted"/>
<dbReference type="EMBL" id="CP036279">
    <property type="protein sequence ID" value="QDU61182.1"/>
    <property type="molecule type" value="Genomic_DNA"/>
</dbReference>
<sequence>MLHTLVVPIYVNLWIVSLLVPLIAYGLVKQRGRASFHAGEAVALANWPIAMMLLLVVLGRLDFWEVALVAGLWATATFCFAAAVGYRQLTDDSRCRRQGIPVAMRPWSHWAGLALGVTFSAGSLLAFLVP</sequence>
<evidence type="ECO:0000313" key="2">
    <source>
        <dbReference type="EMBL" id="QDU61182.1"/>
    </source>
</evidence>
<dbReference type="RefSeq" id="WP_145257809.1">
    <property type="nucleotide sequence ID" value="NZ_CP036279.1"/>
</dbReference>